<sequence length="148" mass="16113">MGTSPPLSGYRIPAWLLAIYGVLFTALGWFGAGIWADYQTQPRSAKPDFASVITIPAALMQQETPPPCAEGELMPLRYSAHVYADEPQRRSVTLNGRQYREGDTLTCGGEIVEIQQALTILSYDGRTVLLDALEDWPGGPPENTGDEG</sequence>
<organism evidence="3 4">
    <name type="scientific">Enterobacillus tribolii</name>
    <dbReference type="NCBI Taxonomy" id="1487935"/>
    <lineage>
        <taxon>Bacteria</taxon>
        <taxon>Pseudomonadati</taxon>
        <taxon>Pseudomonadota</taxon>
        <taxon>Gammaproteobacteria</taxon>
        <taxon>Enterobacterales</taxon>
        <taxon>Hafniaceae</taxon>
        <taxon>Enterobacillus</taxon>
    </lineage>
</organism>
<dbReference type="EMBL" id="QRAP01000013">
    <property type="protein sequence ID" value="RDK84578.1"/>
    <property type="molecule type" value="Genomic_DNA"/>
</dbReference>
<protein>
    <submittedName>
        <fullName evidence="3">Type II secretion system protein B</fullName>
    </submittedName>
</protein>
<name>A0A370Q871_9GAMM</name>
<accession>A0A370Q871</accession>
<keyword evidence="1" id="KW-0812">Transmembrane</keyword>
<keyword evidence="1" id="KW-1133">Transmembrane helix</keyword>
<dbReference type="RefSeq" id="WP_115460227.1">
    <property type="nucleotide sequence ID" value="NZ_QRAP01000013.1"/>
</dbReference>
<dbReference type="NCBIfam" id="NF037978">
    <property type="entry name" value="T2SS_GspB"/>
    <property type="match status" value="1"/>
</dbReference>
<gene>
    <name evidence="3" type="ORF">C8D90_11357</name>
</gene>
<feature type="domain" description="Type II secretion system protein GspB C-terminal" evidence="2">
    <location>
        <begin position="76"/>
        <end position="131"/>
    </location>
</feature>
<evidence type="ECO:0000256" key="1">
    <source>
        <dbReference type="SAM" id="Phobius"/>
    </source>
</evidence>
<keyword evidence="1" id="KW-0472">Membrane</keyword>
<evidence type="ECO:0000259" key="2">
    <source>
        <dbReference type="Pfam" id="PF16537"/>
    </source>
</evidence>
<evidence type="ECO:0000313" key="4">
    <source>
        <dbReference type="Proteomes" id="UP000254848"/>
    </source>
</evidence>
<dbReference type="OrthoDB" id="5432325at2"/>
<evidence type="ECO:0000313" key="3">
    <source>
        <dbReference type="EMBL" id="RDK84578.1"/>
    </source>
</evidence>
<feature type="transmembrane region" description="Helical" evidence="1">
    <location>
        <begin position="12"/>
        <end position="36"/>
    </location>
</feature>
<dbReference type="Proteomes" id="UP000254848">
    <property type="component" value="Unassembled WGS sequence"/>
</dbReference>
<reference evidence="3 4" key="1">
    <citation type="submission" date="2018-07" db="EMBL/GenBank/DDBJ databases">
        <title>Genomic Encyclopedia of Type Strains, Phase IV (KMG-IV): sequencing the most valuable type-strain genomes for metagenomic binning, comparative biology and taxonomic classification.</title>
        <authorList>
            <person name="Goeker M."/>
        </authorList>
    </citation>
    <scope>NUCLEOTIDE SEQUENCE [LARGE SCALE GENOMIC DNA]</scope>
    <source>
        <strain evidence="3 4">DSM 103736</strain>
    </source>
</reference>
<proteinExistence type="predicted"/>
<dbReference type="AlphaFoldDB" id="A0A370Q871"/>
<dbReference type="GO" id="GO:0015627">
    <property type="term" value="C:type II protein secretion system complex"/>
    <property type="evidence" value="ECO:0007669"/>
    <property type="project" value="InterPro"/>
</dbReference>
<comment type="caution">
    <text evidence="3">The sequence shown here is derived from an EMBL/GenBank/DDBJ whole genome shotgun (WGS) entry which is preliminary data.</text>
</comment>
<dbReference type="InterPro" id="IPR032389">
    <property type="entry name" value="GspB_C"/>
</dbReference>
<dbReference type="Pfam" id="PF16537">
    <property type="entry name" value="T2SSB"/>
    <property type="match status" value="1"/>
</dbReference>
<keyword evidence="4" id="KW-1185">Reference proteome</keyword>